<gene>
    <name evidence="6" type="ORF">F8388_012296</name>
</gene>
<dbReference type="GO" id="GO:0015020">
    <property type="term" value="F:glucuronosyltransferase activity"/>
    <property type="evidence" value="ECO:0007669"/>
    <property type="project" value="InterPro"/>
</dbReference>
<name>A0A7J6ECN7_CANSA</name>
<dbReference type="GO" id="GO:0016020">
    <property type="term" value="C:membrane"/>
    <property type="evidence" value="ECO:0007669"/>
    <property type="project" value="UniProtKB-SubCell"/>
</dbReference>
<sequence length="110" mass="12424">MFGKLTRLEEQPSLPAPALHLLPSINQFSGFSSLGPTMLSTTVHAMSILLEISKWDWFINLNASDYPLVSQGGMVSVGAFFVFKKQQWKRKNERESRGEDMMQAMLNPFS</sequence>
<dbReference type="AlphaFoldDB" id="A0A7J6ECN7"/>
<accession>A0A7J6ECN7</accession>
<keyword evidence="3" id="KW-0808">Transferase</keyword>
<organism evidence="6 7">
    <name type="scientific">Cannabis sativa</name>
    <name type="common">Hemp</name>
    <name type="synonym">Marijuana</name>
    <dbReference type="NCBI Taxonomy" id="3483"/>
    <lineage>
        <taxon>Eukaryota</taxon>
        <taxon>Viridiplantae</taxon>
        <taxon>Streptophyta</taxon>
        <taxon>Embryophyta</taxon>
        <taxon>Tracheophyta</taxon>
        <taxon>Spermatophyta</taxon>
        <taxon>Magnoliopsida</taxon>
        <taxon>eudicotyledons</taxon>
        <taxon>Gunneridae</taxon>
        <taxon>Pentapetalae</taxon>
        <taxon>rosids</taxon>
        <taxon>fabids</taxon>
        <taxon>Rosales</taxon>
        <taxon>Cannabaceae</taxon>
        <taxon>Cannabis</taxon>
    </lineage>
</organism>
<dbReference type="Proteomes" id="UP000525078">
    <property type="component" value="Unassembled WGS sequence"/>
</dbReference>
<dbReference type="EMBL" id="JAATIP010000256">
    <property type="protein sequence ID" value="KAF4356146.1"/>
    <property type="molecule type" value="Genomic_DNA"/>
</dbReference>
<evidence type="ECO:0000256" key="2">
    <source>
        <dbReference type="ARBA" id="ARBA00022676"/>
    </source>
</evidence>
<evidence type="ECO:0000256" key="3">
    <source>
        <dbReference type="ARBA" id="ARBA00022679"/>
    </source>
</evidence>
<evidence type="ECO:0000256" key="4">
    <source>
        <dbReference type="ARBA" id="ARBA00023136"/>
    </source>
</evidence>
<keyword evidence="4" id="KW-0472">Membrane</keyword>
<evidence type="ECO:0000313" key="6">
    <source>
        <dbReference type="EMBL" id="KAF4356146.1"/>
    </source>
</evidence>
<evidence type="ECO:0000313" key="7">
    <source>
        <dbReference type="Proteomes" id="UP000525078"/>
    </source>
</evidence>
<comment type="caution">
    <text evidence="6">The sequence shown here is derived from an EMBL/GenBank/DDBJ whole genome shotgun (WGS) entry which is preliminary data.</text>
</comment>
<keyword evidence="5" id="KW-0325">Glycoprotein</keyword>
<dbReference type="Pfam" id="PF02485">
    <property type="entry name" value="Branch"/>
    <property type="match status" value="1"/>
</dbReference>
<reference evidence="6 7" key="1">
    <citation type="journal article" date="2020" name="bioRxiv">
        <title>Sequence and annotation of 42 cannabis genomes reveals extensive copy number variation in cannabinoid synthesis and pathogen resistance genes.</title>
        <authorList>
            <person name="Mckernan K.J."/>
            <person name="Helbert Y."/>
            <person name="Kane L.T."/>
            <person name="Ebling H."/>
            <person name="Zhang L."/>
            <person name="Liu B."/>
            <person name="Eaton Z."/>
            <person name="Mclaughlin S."/>
            <person name="Kingan S."/>
            <person name="Baybayan P."/>
            <person name="Concepcion G."/>
            <person name="Jordan M."/>
            <person name="Riva A."/>
            <person name="Barbazuk W."/>
            <person name="Harkins T."/>
        </authorList>
    </citation>
    <scope>NUCLEOTIDE SEQUENCE [LARGE SCALE GENOMIC DNA]</scope>
    <source>
        <strain evidence="7">cv. Jamaican Lion 4</strain>
        <tissue evidence="6">Leaf</tissue>
    </source>
</reference>
<proteinExistence type="predicted"/>
<dbReference type="InterPro" id="IPR044610">
    <property type="entry name" value="GLCAT14A/B/C"/>
</dbReference>
<dbReference type="PANTHER" id="PTHR45719">
    <property type="entry name" value="GLYCOSYLTRANSFERASE"/>
    <property type="match status" value="1"/>
</dbReference>
<comment type="subcellular location">
    <subcellularLocation>
        <location evidence="1">Membrane</location>
        <topology evidence="1">Single-pass type II membrane protein</topology>
    </subcellularLocation>
</comment>
<keyword evidence="2" id="KW-0328">Glycosyltransferase</keyword>
<protein>
    <submittedName>
        <fullName evidence="6">Uncharacterized protein</fullName>
    </submittedName>
</protein>
<dbReference type="PANTHER" id="PTHR45719:SF4">
    <property type="entry name" value="CORE-2_I-BRANCHING BETA-1,6-N-ACETYLGLUCOSAMINYLTRANSFERASE FAMILY PROTEIN"/>
    <property type="match status" value="1"/>
</dbReference>
<evidence type="ECO:0000256" key="1">
    <source>
        <dbReference type="ARBA" id="ARBA00004606"/>
    </source>
</evidence>
<dbReference type="InterPro" id="IPR003406">
    <property type="entry name" value="Glyco_trans_14"/>
</dbReference>
<evidence type="ECO:0000256" key="5">
    <source>
        <dbReference type="ARBA" id="ARBA00023180"/>
    </source>
</evidence>